<evidence type="ECO:0000256" key="4">
    <source>
        <dbReference type="ARBA" id="ARBA00023002"/>
    </source>
</evidence>
<dbReference type="Proteomes" id="UP000789759">
    <property type="component" value="Unassembled WGS sequence"/>
</dbReference>
<dbReference type="SUPFAM" id="SSF48264">
    <property type="entry name" value="Cytochrome P450"/>
    <property type="match status" value="1"/>
</dbReference>
<evidence type="ECO:0000256" key="3">
    <source>
        <dbReference type="ARBA" id="ARBA00022723"/>
    </source>
</evidence>
<dbReference type="InterPro" id="IPR036396">
    <property type="entry name" value="Cyt_P450_sf"/>
</dbReference>
<protein>
    <submittedName>
        <fullName evidence="7">25018_t:CDS:1</fullName>
    </submittedName>
</protein>
<dbReference type="GO" id="GO:0020037">
    <property type="term" value="F:heme binding"/>
    <property type="evidence" value="ECO:0007669"/>
    <property type="project" value="InterPro"/>
</dbReference>
<dbReference type="AlphaFoldDB" id="A0A9N9KDK8"/>
<feature type="non-terminal residue" evidence="7">
    <location>
        <position position="272"/>
    </location>
</feature>
<organism evidence="7 8">
    <name type="scientific">Cetraspora pellucida</name>
    <dbReference type="NCBI Taxonomy" id="1433469"/>
    <lineage>
        <taxon>Eukaryota</taxon>
        <taxon>Fungi</taxon>
        <taxon>Fungi incertae sedis</taxon>
        <taxon>Mucoromycota</taxon>
        <taxon>Glomeromycotina</taxon>
        <taxon>Glomeromycetes</taxon>
        <taxon>Diversisporales</taxon>
        <taxon>Gigasporaceae</taxon>
        <taxon>Cetraspora</taxon>
    </lineage>
</organism>
<evidence type="ECO:0000313" key="8">
    <source>
        <dbReference type="Proteomes" id="UP000789759"/>
    </source>
</evidence>
<accession>A0A9N9KDK8</accession>
<dbReference type="InterPro" id="IPR001128">
    <property type="entry name" value="Cyt_P450"/>
</dbReference>
<dbReference type="EMBL" id="CAJVQA010049681">
    <property type="protein sequence ID" value="CAG8820817.1"/>
    <property type="molecule type" value="Genomic_DNA"/>
</dbReference>
<evidence type="ECO:0000256" key="5">
    <source>
        <dbReference type="ARBA" id="ARBA00023004"/>
    </source>
</evidence>
<keyword evidence="8" id="KW-1185">Reference proteome</keyword>
<keyword evidence="5" id="KW-0408">Iron</keyword>
<dbReference type="GO" id="GO:0016705">
    <property type="term" value="F:oxidoreductase activity, acting on paired donors, with incorporation or reduction of molecular oxygen"/>
    <property type="evidence" value="ECO:0007669"/>
    <property type="project" value="InterPro"/>
</dbReference>
<evidence type="ECO:0000256" key="1">
    <source>
        <dbReference type="ARBA" id="ARBA00010617"/>
    </source>
</evidence>
<evidence type="ECO:0000313" key="7">
    <source>
        <dbReference type="EMBL" id="CAG8820817.1"/>
    </source>
</evidence>
<dbReference type="GO" id="GO:0005506">
    <property type="term" value="F:iron ion binding"/>
    <property type="evidence" value="ECO:0007669"/>
    <property type="project" value="InterPro"/>
</dbReference>
<proteinExistence type="inferred from homology"/>
<keyword evidence="4" id="KW-0560">Oxidoreductase</keyword>
<name>A0A9N9KDK8_9GLOM</name>
<dbReference type="OrthoDB" id="2385768at2759"/>
<keyword evidence="6" id="KW-0503">Monooxygenase</keyword>
<comment type="caution">
    <text evidence="7">The sequence shown here is derived from an EMBL/GenBank/DDBJ whole genome shotgun (WGS) entry which is preliminary data.</text>
</comment>
<dbReference type="Pfam" id="PF00067">
    <property type="entry name" value="p450"/>
    <property type="match status" value="1"/>
</dbReference>
<feature type="non-terminal residue" evidence="7">
    <location>
        <position position="1"/>
    </location>
</feature>
<dbReference type="GO" id="GO:0004497">
    <property type="term" value="F:monooxygenase activity"/>
    <property type="evidence" value="ECO:0007669"/>
    <property type="project" value="UniProtKB-KW"/>
</dbReference>
<comment type="similarity">
    <text evidence="1">Belongs to the cytochrome P450 family.</text>
</comment>
<dbReference type="PANTHER" id="PTHR24291">
    <property type="entry name" value="CYTOCHROME P450 FAMILY 4"/>
    <property type="match status" value="1"/>
</dbReference>
<dbReference type="PANTHER" id="PTHR24291:SF50">
    <property type="entry name" value="BIFUNCTIONAL ALBAFLAVENONE MONOOXYGENASE_TERPENE SYNTHASE"/>
    <property type="match status" value="1"/>
</dbReference>
<gene>
    <name evidence="7" type="ORF">CPELLU_LOCUS19670</name>
</gene>
<dbReference type="InterPro" id="IPR050196">
    <property type="entry name" value="Cytochrome_P450_Monoox"/>
</dbReference>
<evidence type="ECO:0000256" key="2">
    <source>
        <dbReference type="ARBA" id="ARBA00022617"/>
    </source>
</evidence>
<evidence type="ECO:0000256" key="6">
    <source>
        <dbReference type="ARBA" id="ARBA00023033"/>
    </source>
</evidence>
<sequence length="272" mass="32532">KKINISDLLNNFVQNVSGNYFWNENIKLYNVTILNKQFKLEKIPIIEALMICFQDIYFDSKKIWNRIFNFSFPLTIKSYRISQNIKNIRNIFKQMVNDENNIFIKYFIKENTKYKPSSDSLLDDIITTTSSGLNIIKLSIMSIIWHLYDEKNIKWKIDILKEIQMIKNNDYRKLVKCKILNAFIYEVFRYESSFSLLNNQVINDFDLNINNNIYKIKKGTMIMSNAYVIHHNNSSWKETNNLNIFDPSRFINNNHLKTYFYIPFGKGIRECP</sequence>
<keyword evidence="3" id="KW-0479">Metal-binding</keyword>
<reference evidence="7" key="1">
    <citation type="submission" date="2021-06" db="EMBL/GenBank/DDBJ databases">
        <authorList>
            <person name="Kallberg Y."/>
            <person name="Tangrot J."/>
            <person name="Rosling A."/>
        </authorList>
    </citation>
    <scope>NUCLEOTIDE SEQUENCE</scope>
    <source>
        <strain evidence="7">FL966</strain>
    </source>
</reference>
<keyword evidence="2" id="KW-0349">Heme</keyword>
<dbReference type="Gene3D" id="1.10.630.10">
    <property type="entry name" value="Cytochrome P450"/>
    <property type="match status" value="1"/>
</dbReference>